<dbReference type="PROSITE" id="PS51644">
    <property type="entry name" value="HTH_OST"/>
    <property type="match status" value="1"/>
</dbReference>
<protein>
    <submittedName>
        <fullName evidence="3">(apollo) hypothetical protein</fullName>
    </submittedName>
</protein>
<organism evidence="3 4">
    <name type="scientific">Parnassius apollo</name>
    <name type="common">Apollo butterfly</name>
    <name type="synonym">Papilio apollo</name>
    <dbReference type="NCBI Taxonomy" id="110799"/>
    <lineage>
        <taxon>Eukaryota</taxon>
        <taxon>Metazoa</taxon>
        <taxon>Ecdysozoa</taxon>
        <taxon>Arthropoda</taxon>
        <taxon>Hexapoda</taxon>
        <taxon>Insecta</taxon>
        <taxon>Pterygota</taxon>
        <taxon>Neoptera</taxon>
        <taxon>Endopterygota</taxon>
        <taxon>Lepidoptera</taxon>
        <taxon>Glossata</taxon>
        <taxon>Ditrysia</taxon>
        <taxon>Papilionoidea</taxon>
        <taxon>Papilionidae</taxon>
        <taxon>Parnassiinae</taxon>
        <taxon>Parnassini</taxon>
        <taxon>Parnassius</taxon>
        <taxon>Parnassius</taxon>
    </lineage>
</organism>
<sequence>MEDDIKELKSVLRSLVVSSPTQVDVRTLMRDYRSMVGKPIPLAKYGYKDPVLFLKERCDDCFMLQGQSGNPVLTLIVPDTLKHIDKFVQKQKISSSKKYREKRRSIPVAALSKPTNLISATFTKKQKETKPPDQEITESEVAKKLNVDTKAKSDLLDKENDPQHSKNGTCSRSALENFMKKRIPLYDSLQYEEAEKSHNDRDSSKDDADSGRQTSSSSSSAKWTQLEELKTEIKTLIEEHPEGIWCTDLIGLYRDMVMRQYSGYGVVQF</sequence>
<evidence type="ECO:0000313" key="3">
    <source>
        <dbReference type="EMBL" id="CAG5055698.1"/>
    </source>
</evidence>
<feature type="compositionally biased region" description="Basic and acidic residues" evidence="1">
    <location>
        <begin position="140"/>
        <end position="164"/>
    </location>
</feature>
<dbReference type="OrthoDB" id="341421at2759"/>
<gene>
    <name evidence="3" type="ORF">PAPOLLO_LOCUS26409</name>
</gene>
<dbReference type="Proteomes" id="UP000691718">
    <property type="component" value="Unassembled WGS sequence"/>
</dbReference>
<dbReference type="EMBL" id="CAJQZP010001584">
    <property type="protein sequence ID" value="CAG5055698.1"/>
    <property type="molecule type" value="Genomic_DNA"/>
</dbReference>
<feature type="domain" description="HTH OST-type" evidence="2">
    <location>
        <begin position="4"/>
        <end position="78"/>
    </location>
</feature>
<name>A0A8S3Y6L6_PARAO</name>
<evidence type="ECO:0000256" key="1">
    <source>
        <dbReference type="SAM" id="MobiDB-lite"/>
    </source>
</evidence>
<feature type="compositionally biased region" description="Basic and acidic residues" evidence="1">
    <location>
        <begin position="193"/>
        <end position="210"/>
    </location>
</feature>
<dbReference type="InterPro" id="IPR025605">
    <property type="entry name" value="OST-HTH/LOTUS_dom"/>
</dbReference>
<comment type="caution">
    <text evidence="3">The sequence shown here is derived from an EMBL/GenBank/DDBJ whole genome shotgun (WGS) entry which is preliminary data.</text>
</comment>
<feature type="region of interest" description="Disordered" evidence="1">
    <location>
        <begin position="193"/>
        <end position="224"/>
    </location>
</feature>
<accession>A0A8S3Y6L6</accession>
<proteinExistence type="predicted"/>
<evidence type="ECO:0000259" key="2">
    <source>
        <dbReference type="PROSITE" id="PS51644"/>
    </source>
</evidence>
<dbReference type="Pfam" id="PF12872">
    <property type="entry name" value="OST-HTH"/>
    <property type="match status" value="1"/>
</dbReference>
<dbReference type="CDD" id="cd09972">
    <property type="entry name" value="LOTUS_TDRD_OSKAR"/>
    <property type="match status" value="1"/>
</dbReference>
<keyword evidence="4" id="KW-1185">Reference proteome</keyword>
<evidence type="ECO:0000313" key="4">
    <source>
        <dbReference type="Proteomes" id="UP000691718"/>
    </source>
</evidence>
<dbReference type="AlphaFoldDB" id="A0A8S3Y6L6"/>
<feature type="region of interest" description="Disordered" evidence="1">
    <location>
        <begin position="121"/>
        <end position="173"/>
    </location>
</feature>
<reference evidence="3" key="1">
    <citation type="submission" date="2021-04" db="EMBL/GenBank/DDBJ databases">
        <authorList>
            <person name="Tunstrom K."/>
        </authorList>
    </citation>
    <scope>NUCLEOTIDE SEQUENCE</scope>
</reference>